<sequence length="152" mass="18367">MSILQCLKFPKILRWFLVICGILGLIAIRGLEDKLFYDPFLHFFKSANQNEVFPNFIWEKLILSYLLRFGLNTFFSLVIVHFLFQNKDWTKQAFILIALVFLIVFPIYLYCIYDRFQFGYLFSFYVRRFVIQPLTVILLIPVFYYRKKITQA</sequence>
<proteinExistence type="predicted"/>
<reference evidence="2 3" key="1">
    <citation type="submission" date="2017-05" db="EMBL/GenBank/DDBJ databases">
        <authorList>
            <person name="Varghese N."/>
            <person name="Submissions S."/>
        </authorList>
    </citation>
    <scope>NUCLEOTIDE SEQUENCE [LARGE SCALE GENOMIC DNA]</scope>
    <source>
        <strain evidence="2 3">DSM 18015</strain>
    </source>
</reference>
<keyword evidence="3" id="KW-1185">Reference proteome</keyword>
<organism evidence="2 3">
    <name type="scientific">Epilithonimonas pallida</name>
    <dbReference type="NCBI Taxonomy" id="373671"/>
    <lineage>
        <taxon>Bacteria</taxon>
        <taxon>Pseudomonadati</taxon>
        <taxon>Bacteroidota</taxon>
        <taxon>Flavobacteriia</taxon>
        <taxon>Flavobacteriales</taxon>
        <taxon>Weeksellaceae</taxon>
        <taxon>Chryseobacterium group</taxon>
        <taxon>Epilithonimonas</taxon>
    </lineage>
</organism>
<keyword evidence="1" id="KW-1133">Transmembrane helix</keyword>
<feature type="transmembrane region" description="Helical" evidence="1">
    <location>
        <begin position="62"/>
        <end position="84"/>
    </location>
</feature>
<dbReference type="NCBIfam" id="TIGR04127">
    <property type="entry name" value="flavo_near_exo"/>
    <property type="match status" value="1"/>
</dbReference>
<protein>
    <submittedName>
        <fullName evidence="2">Exosortase F-associated protein</fullName>
    </submittedName>
</protein>
<accession>A0ABY1QZ01</accession>
<feature type="transmembrane region" description="Helical" evidence="1">
    <location>
        <begin position="12"/>
        <end position="31"/>
    </location>
</feature>
<name>A0ABY1QZ01_9FLAO</name>
<dbReference type="Proteomes" id="UP001158050">
    <property type="component" value="Unassembled WGS sequence"/>
</dbReference>
<evidence type="ECO:0000313" key="3">
    <source>
        <dbReference type="Proteomes" id="UP001158050"/>
    </source>
</evidence>
<gene>
    <name evidence="2" type="ORF">SAMN05421679_102177</name>
</gene>
<feature type="transmembrane region" description="Helical" evidence="1">
    <location>
        <begin position="93"/>
        <end position="113"/>
    </location>
</feature>
<evidence type="ECO:0000256" key="1">
    <source>
        <dbReference type="SAM" id="Phobius"/>
    </source>
</evidence>
<dbReference type="InterPro" id="IPR026414">
    <property type="entry name" value="ExosoTase_F-assoc_memb"/>
</dbReference>
<dbReference type="EMBL" id="FXUO01000002">
    <property type="protein sequence ID" value="SMP90082.1"/>
    <property type="molecule type" value="Genomic_DNA"/>
</dbReference>
<feature type="transmembrane region" description="Helical" evidence="1">
    <location>
        <begin position="125"/>
        <end position="145"/>
    </location>
</feature>
<dbReference type="RefSeq" id="WP_283415687.1">
    <property type="nucleotide sequence ID" value="NZ_FXUO01000002.1"/>
</dbReference>
<comment type="caution">
    <text evidence="2">The sequence shown here is derived from an EMBL/GenBank/DDBJ whole genome shotgun (WGS) entry which is preliminary data.</text>
</comment>
<keyword evidence="1" id="KW-0472">Membrane</keyword>
<keyword evidence="1" id="KW-0812">Transmembrane</keyword>
<evidence type="ECO:0000313" key="2">
    <source>
        <dbReference type="EMBL" id="SMP90082.1"/>
    </source>
</evidence>